<evidence type="ECO:0000256" key="8">
    <source>
        <dbReference type="SAM" id="MobiDB-lite"/>
    </source>
</evidence>
<feature type="domain" description="CXXC-type" evidence="9">
    <location>
        <begin position="77"/>
        <end position="118"/>
    </location>
</feature>
<feature type="compositionally biased region" description="Polar residues" evidence="8">
    <location>
        <begin position="65"/>
        <end position="74"/>
    </location>
</feature>
<keyword evidence="6" id="KW-0238">DNA-binding</keyword>
<protein>
    <recommendedName>
        <fullName evidence="9">CXXC-type domain-containing protein</fullName>
    </recommendedName>
</protein>
<evidence type="ECO:0000313" key="11">
    <source>
        <dbReference type="Proteomes" id="UP000092124"/>
    </source>
</evidence>
<feature type="compositionally biased region" description="Basic and acidic residues" evidence="8">
    <location>
        <begin position="16"/>
        <end position="29"/>
    </location>
</feature>
<dbReference type="GO" id="GO:0008327">
    <property type="term" value="F:methyl-CpG binding"/>
    <property type="evidence" value="ECO:0007669"/>
    <property type="project" value="TreeGrafter"/>
</dbReference>
<proteinExistence type="predicted"/>
<dbReference type="GO" id="GO:0005634">
    <property type="term" value="C:nucleus"/>
    <property type="evidence" value="ECO:0007669"/>
    <property type="project" value="TreeGrafter"/>
</dbReference>
<dbReference type="STRING" id="56216.A0A1A6HL35"/>
<sequence>MAGAGSDSSRAAGRAGPDDARGAAARNDDALSLGPSQGDPLTLPTRRVTSGAVNQRPEIGYKRVGTSQKESTPPTGEKRKRKPCGVCEPCQQKTNCGECTYCKNRKNSHQICKKRKCEVLKKRPVATSQVQKSNRCFWAKRRLHRGVVPRNETSSPTAEPALSSLNLPAFDIANI</sequence>
<evidence type="ECO:0000256" key="2">
    <source>
        <dbReference type="ARBA" id="ARBA00022490"/>
    </source>
</evidence>
<gene>
    <name evidence="10" type="ORF">A6R68_18650</name>
</gene>
<dbReference type="InterPro" id="IPR040388">
    <property type="entry name" value="CXXC4/CXXC5"/>
</dbReference>
<keyword evidence="5" id="KW-0862">Zinc</keyword>
<reference evidence="10 11" key="1">
    <citation type="submission" date="2016-06" db="EMBL/GenBank/DDBJ databases">
        <title>The Draft Genome Sequence and Annotation of the Desert Woodrat Neotoma lepida.</title>
        <authorList>
            <person name="Campbell M."/>
            <person name="Oakeson K.F."/>
            <person name="Yandell M."/>
            <person name="Halpert J.R."/>
            <person name="Dearing D."/>
        </authorList>
    </citation>
    <scope>NUCLEOTIDE SEQUENCE [LARGE SCALE GENOMIC DNA]</scope>
    <source>
        <strain evidence="10">417</strain>
        <tissue evidence="10">Liver</tissue>
    </source>
</reference>
<dbReference type="AlphaFoldDB" id="A0A1A6HL35"/>
<dbReference type="EMBL" id="LZPO01027374">
    <property type="protein sequence ID" value="OBS78964.1"/>
    <property type="molecule type" value="Genomic_DNA"/>
</dbReference>
<dbReference type="PROSITE" id="PS51058">
    <property type="entry name" value="ZF_CXXC"/>
    <property type="match status" value="1"/>
</dbReference>
<dbReference type="Proteomes" id="UP000092124">
    <property type="component" value="Unassembled WGS sequence"/>
</dbReference>
<dbReference type="PANTHER" id="PTHR13419">
    <property type="entry name" value="ZINC FINGER-CONTAINING"/>
    <property type="match status" value="1"/>
</dbReference>
<keyword evidence="3" id="KW-0479">Metal-binding</keyword>
<evidence type="ECO:0000256" key="5">
    <source>
        <dbReference type="ARBA" id="ARBA00022833"/>
    </source>
</evidence>
<dbReference type="InterPro" id="IPR002857">
    <property type="entry name" value="Znf_CXXC"/>
</dbReference>
<evidence type="ECO:0000313" key="10">
    <source>
        <dbReference type="EMBL" id="OBS78964.1"/>
    </source>
</evidence>
<evidence type="ECO:0000256" key="6">
    <source>
        <dbReference type="ARBA" id="ARBA00023125"/>
    </source>
</evidence>
<keyword evidence="11" id="KW-1185">Reference proteome</keyword>
<keyword evidence="4 7" id="KW-0863">Zinc-finger</keyword>
<dbReference type="OrthoDB" id="8854879at2759"/>
<dbReference type="Pfam" id="PF02008">
    <property type="entry name" value="zf-CXXC"/>
    <property type="match status" value="1"/>
</dbReference>
<keyword evidence="2" id="KW-0963">Cytoplasm</keyword>
<evidence type="ECO:0000256" key="7">
    <source>
        <dbReference type="PROSITE-ProRule" id="PRU00509"/>
    </source>
</evidence>
<feature type="compositionally biased region" description="Low complexity" evidence="8">
    <location>
        <begin position="1"/>
        <end position="15"/>
    </location>
</feature>
<comment type="caution">
    <text evidence="10">The sequence shown here is derived from an EMBL/GenBank/DDBJ whole genome shotgun (WGS) entry which is preliminary data.</text>
</comment>
<dbReference type="GO" id="GO:0005737">
    <property type="term" value="C:cytoplasm"/>
    <property type="evidence" value="ECO:0007669"/>
    <property type="project" value="UniProtKB-SubCell"/>
</dbReference>
<accession>A0A1A6HL35</accession>
<dbReference type="GO" id="GO:0008270">
    <property type="term" value="F:zinc ion binding"/>
    <property type="evidence" value="ECO:0007669"/>
    <property type="project" value="UniProtKB-KW"/>
</dbReference>
<feature type="region of interest" description="Disordered" evidence="8">
    <location>
        <begin position="1"/>
        <end position="84"/>
    </location>
</feature>
<evidence type="ECO:0000256" key="1">
    <source>
        <dbReference type="ARBA" id="ARBA00004496"/>
    </source>
</evidence>
<name>A0A1A6HL35_NEOLE</name>
<evidence type="ECO:0000256" key="3">
    <source>
        <dbReference type="ARBA" id="ARBA00022723"/>
    </source>
</evidence>
<evidence type="ECO:0000256" key="4">
    <source>
        <dbReference type="ARBA" id="ARBA00022771"/>
    </source>
</evidence>
<dbReference type="PANTHER" id="PTHR13419:SF0">
    <property type="entry name" value="CXXC-TYPE DOMAIN-CONTAINING PROTEIN"/>
    <property type="match status" value="1"/>
</dbReference>
<organism evidence="10 11">
    <name type="scientific">Neotoma lepida</name>
    <name type="common">Desert woodrat</name>
    <dbReference type="NCBI Taxonomy" id="56216"/>
    <lineage>
        <taxon>Eukaryota</taxon>
        <taxon>Metazoa</taxon>
        <taxon>Chordata</taxon>
        <taxon>Craniata</taxon>
        <taxon>Vertebrata</taxon>
        <taxon>Euteleostomi</taxon>
        <taxon>Mammalia</taxon>
        <taxon>Eutheria</taxon>
        <taxon>Euarchontoglires</taxon>
        <taxon>Glires</taxon>
        <taxon>Rodentia</taxon>
        <taxon>Myomorpha</taxon>
        <taxon>Muroidea</taxon>
        <taxon>Cricetidae</taxon>
        <taxon>Neotominae</taxon>
        <taxon>Neotoma</taxon>
    </lineage>
</organism>
<comment type="subcellular location">
    <subcellularLocation>
        <location evidence="1">Cytoplasm</location>
    </subcellularLocation>
</comment>
<evidence type="ECO:0000259" key="9">
    <source>
        <dbReference type="PROSITE" id="PS51058"/>
    </source>
</evidence>